<dbReference type="PROSITE" id="PS50977">
    <property type="entry name" value="HTH_TETR_2"/>
    <property type="match status" value="1"/>
</dbReference>
<evidence type="ECO:0000256" key="4">
    <source>
        <dbReference type="PROSITE-ProRule" id="PRU00335"/>
    </source>
</evidence>
<dbReference type="PANTHER" id="PTHR30055:SF220">
    <property type="entry name" value="TETR-FAMILY REGULATORY PROTEIN"/>
    <property type="match status" value="1"/>
</dbReference>
<dbReference type="SUPFAM" id="SSF46689">
    <property type="entry name" value="Homeodomain-like"/>
    <property type="match status" value="1"/>
</dbReference>
<dbReference type="STRING" id="1120923.SAMN02746095_02279"/>
<keyword evidence="1" id="KW-0805">Transcription regulation</keyword>
<dbReference type="PANTHER" id="PTHR30055">
    <property type="entry name" value="HTH-TYPE TRANSCRIPTIONAL REGULATOR RUTR"/>
    <property type="match status" value="1"/>
</dbReference>
<dbReference type="GO" id="GO:0003700">
    <property type="term" value="F:DNA-binding transcription factor activity"/>
    <property type="evidence" value="ECO:0007669"/>
    <property type="project" value="TreeGrafter"/>
</dbReference>
<dbReference type="InterPro" id="IPR050109">
    <property type="entry name" value="HTH-type_TetR-like_transc_reg"/>
</dbReference>
<dbReference type="InterPro" id="IPR025996">
    <property type="entry name" value="MT1864/Rv1816-like_C"/>
</dbReference>
<organism evidence="6 7">
    <name type="scientific">Acidocella aminolytica 101 = DSM 11237</name>
    <dbReference type="NCBI Taxonomy" id="1120923"/>
    <lineage>
        <taxon>Bacteria</taxon>
        <taxon>Pseudomonadati</taxon>
        <taxon>Pseudomonadota</taxon>
        <taxon>Alphaproteobacteria</taxon>
        <taxon>Acetobacterales</taxon>
        <taxon>Acidocellaceae</taxon>
        <taxon>Acidocella</taxon>
    </lineage>
</organism>
<dbReference type="Pfam" id="PF00440">
    <property type="entry name" value="TetR_N"/>
    <property type="match status" value="1"/>
</dbReference>
<dbReference type="Proteomes" id="UP000032668">
    <property type="component" value="Unassembled WGS sequence"/>
</dbReference>
<dbReference type="RefSeq" id="WP_199444651.1">
    <property type="nucleotide sequence ID" value="NZ_BANC01000016.1"/>
</dbReference>
<gene>
    <name evidence="6" type="ORF">Aam_016_028</name>
</gene>
<evidence type="ECO:0000259" key="5">
    <source>
        <dbReference type="PROSITE" id="PS50977"/>
    </source>
</evidence>
<dbReference type="InterPro" id="IPR036271">
    <property type="entry name" value="Tet_transcr_reg_TetR-rel_C_sf"/>
</dbReference>
<keyword evidence="2 4" id="KW-0238">DNA-binding</keyword>
<dbReference type="InterPro" id="IPR009057">
    <property type="entry name" value="Homeodomain-like_sf"/>
</dbReference>
<keyword evidence="7" id="KW-1185">Reference proteome</keyword>
<dbReference type="Gene3D" id="1.10.357.10">
    <property type="entry name" value="Tetracycline Repressor, domain 2"/>
    <property type="match status" value="1"/>
</dbReference>
<feature type="domain" description="HTH tetR-type" evidence="5">
    <location>
        <begin position="1"/>
        <end position="59"/>
    </location>
</feature>
<dbReference type="InterPro" id="IPR001647">
    <property type="entry name" value="HTH_TetR"/>
</dbReference>
<evidence type="ECO:0000256" key="2">
    <source>
        <dbReference type="ARBA" id="ARBA00023125"/>
    </source>
</evidence>
<name>A0A0D6PCW1_9PROT</name>
<feature type="DNA-binding region" description="H-T-H motif" evidence="4">
    <location>
        <begin position="22"/>
        <end position="41"/>
    </location>
</feature>
<evidence type="ECO:0000256" key="3">
    <source>
        <dbReference type="ARBA" id="ARBA00023163"/>
    </source>
</evidence>
<dbReference type="EMBL" id="BANC01000016">
    <property type="protein sequence ID" value="GAN79058.1"/>
    <property type="molecule type" value="Genomic_DNA"/>
</dbReference>
<dbReference type="AlphaFoldDB" id="A0A0D6PCW1"/>
<accession>A0A0D6PCW1</accession>
<dbReference type="PRINTS" id="PR00455">
    <property type="entry name" value="HTHTETR"/>
</dbReference>
<dbReference type="SUPFAM" id="SSF48498">
    <property type="entry name" value="Tetracyclin repressor-like, C-terminal domain"/>
    <property type="match status" value="1"/>
</dbReference>
<evidence type="ECO:0000256" key="1">
    <source>
        <dbReference type="ARBA" id="ARBA00023015"/>
    </source>
</evidence>
<dbReference type="Pfam" id="PF13305">
    <property type="entry name" value="TetR_C_33"/>
    <property type="match status" value="1"/>
</dbReference>
<protein>
    <submittedName>
        <fullName evidence="6">Transcriptional regulator TetR</fullName>
    </submittedName>
</protein>
<sequence>MRRALVEAALALVTEEQDWGFSLREVARRAGVSHNAPYRHFPEKRDLLAALAVAGYEALRVKLVAAAETAEGPEDELVAIGVAYVQFGAENPARYRLIFGPDLLTGGLGMPASVAEAAQAAKAVLVDVIARGVQTERFAVSQDTQAERDRVVLTAWALVHGLTMLLIDGLAGPALPPAVSETVTRSLLDGIRKRP</sequence>
<comment type="caution">
    <text evidence="6">The sequence shown here is derived from an EMBL/GenBank/DDBJ whole genome shotgun (WGS) entry which is preliminary data.</text>
</comment>
<evidence type="ECO:0000313" key="7">
    <source>
        <dbReference type="Proteomes" id="UP000032668"/>
    </source>
</evidence>
<evidence type="ECO:0000313" key="6">
    <source>
        <dbReference type="EMBL" id="GAN79058.1"/>
    </source>
</evidence>
<reference evidence="6 7" key="1">
    <citation type="submission" date="2012-11" db="EMBL/GenBank/DDBJ databases">
        <title>Whole genome sequence of Acidocella aminolytica 101 = DSM 11237.</title>
        <authorList>
            <person name="Azuma Y."/>
            <person name="Higashiura N."/>
            <person name="Hirakawa H."/>
            <person name="Matsushita K."/>
        </authorList>
    </citation>
    <scope>NUCLEOTIDE SEQUENCE [LARGE SCALE GENOMIC DNA]</scope>
    <source>
        <strain evidence="7">101 / DSM 11237</strain>
    </source>
</reference>
<dbReference type="GO" id="GO:0000976">
    <property type="term" value="F:transcription cis-regulatory region binding"/>
    <property type="evidence" value="ECO:0007669"/>
    <property type="project" value="TreeGrafter"/>
</dbReference>
<proteinExistence type="predicted"/>
<keyword evidence="3" id="KW-0804">Transcription</keyword>